<evidence type="ECO:0000313" key="2">
    <source>
        <dbReference type="EMBL" id="CAK9311897.1"/>
    </source>
</evidence>
<proteinExistence type="predicted"/>
<protein>
    <submittedName>
        <fullName evidence="2">Uncharacterized protein</fullName>
    </submittedName>
</protein>
<evidence type="ECO:0000256" key="1">
    <source>
        <dbReference type="SAM" id="MobiDB-lite"/>
    </source>
</evidence>
<keyword evidence="3" id="KW-1185">Reference proteome</keyword>
<reference evidence="2 3" key="1">
    <citation type="submission" date="2024-03" db="EMBL/GenBank/DDBJ databases">
        <authorList>
            <person name="Gkanogiannis A."/>
            <person name="Becerra Lopez-Lavalle L."/>
        </authorList>
    </citation>
    <scope>NUCLEOTIDE SEQUENCE [LARGE SCALE GENOMIC DNA]</scope>
</reference>
<feature type="compositionally biased region" description="Low complexity" evidence="1">
    <location>
        <begin position="35"/>
        <end position="45"/>
    </location>
</feature>
<organism evidence="2 3">
    <name type="scientific">Citrullus colocynthis</name>
    <name type="common">colocynth</name>
    <dbReference type="NCBI Taxonomy" id="252529"/>
    <lineage>
        <taxon>Eukaryota</taxon>
        <taxon>Viridiplantae</taxon>
        <taxon>Streptophyta</taxon>
        <taxon>Embryophyta</taxon>
        <taxon>Tracheophyta</taxon>
        <taxon>Spermatophyta</taxon>
        <taxon>Magnoliopsida</taxon>
        <taxon>eudicotyledons</taxon>
        <taxon>Gunneridae</taxon>
        <taxon>Pentapetalae</taxon>
        <taxon>rosids</taxon>
        <taxon>fabids</taxon>
        <taxon>Cucurbitales</taxon>
        <taxon>Cucurbitaceae</taxon>
        <taxon>Benincaseae</taxon>
        <taxon>Citrullus</taxon>
    </lineage>
</organism>
<accession>A0ABP0XUS3</accession>
<evidence type="ECO:0000313" key="3">
    <source>
        <dbReference type="Proteomes" id="UP001642487"/>
    </source>
</evidence>
<sequence length="59" mass="6447">KIVAKRRQALNEEATTMPPLEATVRMKGGKTGFNSKHSSSSSKTKVQGESLPLEEFAKE</sequence>
<feature type="non-terminal residue" evidence="2">
    <location>
        <position position="1"/>
    </location>
</feature>
<dbReference type="EMBL" id="OZ021744">
    <property type="protein sequence ID" value="CAK9311897.1"/>
    <property type="molecule type" value="Genomic_DNA"/>
</dbReference>
<gene>
    <name evidence="2" type="ORF">CITCOLO1_LOCUS3571</name>
</gene>
<feature type="region of interest" description="Disordered" evidence="1">
    <location>
        <begin position="26"/>
        <end position="59"/>
    </location>
</feature>
<dbReference type="Proteomes" id="UP001642487">
    <property type="component" value="Chromosome 10"/>
</dbReference>
<feature type="non-terminal residue" evidence="2">
    <location>
        <position position="59"/>
    </location>
</feature>
<name>A0ABP0XUS3_9ROSI</name>